<feature type="signal peptide" evidence="2">
    <location>
        <begin position="1"/>
        <end position="33"/>
    </location>
</feature>
<sequence length="208" mass="21064">MRSAPPALAKTSRLRTALRGTALALALLGTATACGIRGTAVPVDAGGAPSRSSCVVKPGRTLPSGAATVTVQLECTSQLVPVTRAVPGPDTSEDGVAVARLLLDELRKAPSNEEAEAGMSTAVPQRLTVSGPRPGDPAGTLRLGRDPGELPQVGLAQLVCTYAGTAAADGKRAVILGGPAEERPRSYVCTDELRVHPDSADITGTPVS</sequence>
<dbReference type="EMBL" id="RBAM01000008">
    <property type="protein sequence ID" value="RKN70181.1"/>
    <property type="molecule type" value="Genomic_DNA"/>
</dbReference>
<keyword evidence="2" id="KW-0732">Signal</keyword>
<dbReference type="PROSITE" id="PS51257">
    <property type="entry name" value="PROKAR_LIPOPROTEIN"/>
    <property type="match status" value="1"/>
</dbReference>
<keyword evidence="4" id="KW-1185">Reference proteome</keyword>
<evidence type="ECO:0000313" key="4">
    <source>
        <dbReference type="Proteomes" id="UP000270343"/>
    </source>
</evidence>
<feature type="region of interest" description="Disordered" evidence="1">
    <location>
        <begin position="126"/>
        <end position="147"/>
    </location>
</feature>
<evidence type="ECO:0000313" key="3">
    <source>
        <dbReference type="EMBL" id="RKN70181.1"/>
    </source>
</evidence>
<gene>
    <name evidence="3" type="ORF">D7231_19995</name>
</gene>
<evidence type="ECO:0000256" key="1">
    <source>
        <dbReference type="SAM" id="MobiDB-lite"/>
    </source>
</evidence>
<proteinExistence type="predicted"/>
<feature type="chain" id="PRO_5017463290" description="Lipoprotein" evidence="2">
    <location>
        <begin position="34"/>
        <end position="208"/>
    </location>
</feature>
<accession>A0A3B0BCS5</accession>
<evidence type="ECO:0000256" key="2">
    <source>
        <dbReference type="SAM" id="SignalP"/>
    </source>
</evidence>
<dbReference type="RefSeq" id="WP_120756854.1">
    <property type="nucleotide sequence ID" value="NZ_JBFADQ010000099.1"/>
</dbReference>
<dbReference type="Proteomes" id="UP000270343">
    <property type="component" value="Unassembled WGS sequence"/>
</dbReference>
<name>A0A3B0BCS5_9ACTN</name>
<organism evidence="3 4">
    <name type="scientific">Streptomyces klenkii</name>
    <dbReference type="NCBI Taxonomy" id="1420899"/>
    <lineage>
        <taxon>Bacteria</taxon>
        <taxon>Bacillati</taxon>
        <taxon>Actinomycetota</taxon>
        <taxon>Actinomycetes</taxon>
        <taxon>Kitasatosporales</taxon>
        <taxon>Streptomycetaceae</taxon>
        <taxon>Streptomyces</taxon>
    </lineage>
</organism>
<dbReference type="AlphaFoldDB" id="A0A3B0BCS5"/>
<evidence type="ECO:0008006" key="5">
    <source>
        <dbReference type="Google" id="ProtNLM"/>
    </source>
</evidence>
<reference evidence="3 4" key="1">
    <citation type="journal article" date="2015" name="Antonie Van Leeuwenhoek">
        <title>Streptomyces klenkii sp. nov., isolated from deep marine sediment.</title>
        <authorList>
            <person name="Veyisoglu A."/>
            <person name="Sahin N."/>
        </authorList>
    </citation>
    <scope>NUCLEOTIDE SEQUENCE [LARGE SCALE GENOMIC DNA]</scope>
    <source>
        <strain evidence="3 4">KCTC 29202</strain>
    </source>
</reference>
<dbReference type="OrthoDB" id="4331879at2"/>
<protein>
    <recommendedName>
        <fullName evidence="5">Lipoprotein</fullName>
    </recommendedName>
</protein>
<comment type="caution">
    <text evidence="3">The sequence shown here is derived from an EMBL/GenBank/DDBJ whole genome shotgun (WGS) entry which is preliminary data.</text>
</comment>